<reference evidence="2 3" key="1">
    <citation type="journal article" date="2016" name="Mol. Biol. Evol.">
        <title>Comparative Genomics of Early-Diverging Mushroom-Forming Fungi Provides Insights into the Origins of Lignocellulose Decay Capabilities.</title>
        <authorList>
            <person name="Nagy L.G."/>
            <person name="Riley R."/>
            <person name="Tritt A."/>
            <person name="Adam C."/>
            <person name="Daum C."/>
            <person name="Floudas D."/>
            <person name="Sun H."/>
            <person name="Yadav J.S."/>
            <person name="Pangilinan J."/>
            <person name="Larsson K.H."/>
            <person name="Matsuura K."/>
            <person name="Barry K."/>
            <person name="Labutti K."/>
            <person name="Kuo R."/>
            <person name="Ohm R.A."/>
            <person name="Bhattacharya S.S."/>
            <person name="Shirouzu T."/>
            <person name="Yoshinaga Y."/>
            <person name="Martin F.M."/>
            <person name="Grigoriev I.V."/>
            <person name="Hibbett D.S."/>
        </authorList>
    </citation>
    <scope>NUCLEOTIDE SEQUENCE [LARGE SCALE GENOMIC DNA]</scope>
    <source>
        <strain evidence="2 3">HHB12029</strain>
    </source>
</reference>
<evidence type="ECO:0000313" key="2">
    <source>
        <dbReference type="EMBL" id="KZV90590.1"/>
    </source>
</evidence>
<evidence type="ECO:0000256" key="1">
    <source>
        <dbReference type="SAM" id="Phobius"/>
    </source>
</evidence>
<keyword evidence="1" id="KW-0812">Transmembrane</keyword>
<keyword evidence="1" id="KW-1133">Transmembrane helix</keyword>
<protein>
    <submittedName>
        <fullName evidence="2">Uncharacterized protein</fullName>
    </submittedName>
</protein>
<dbReference type="Proteomes" id="UP000077266">
    <property type="component" value="Unassembled WGS sequence"/>
</dbReference>
<feature type="transmembrane region" description="Helical" evidence="1">
    <location>
        <begin position="32"/>
        <end position="55"/>
    </location>
</feature>
<name>A0A165GIX5_EXIGL</name>
<keyword evidence="3" id="KW-1185">Reference proteome</keyword>
<evidence type="ECO:0000313" key="3">
    <source>
        <dbReference type="Proteomes" id="UP000077266"/>
    </source>
</evidence>
<gene>
    <name evidence="2" type="ORF">EXIGLDRAFT_694527</name>
</gene>
<dbReference type="EMBL" id="KV426045">
    <property type="protein sequence ID" value="KZV90590.1"/>
    <property type="molecule type" value="Genomic_DNA"/>
</dbReference>
<keyword evidence="1" id="KW-0472">Membrane</keyword>
<dbReference type="AlphaFoldDB" id="A0A165GIX5"/>
<proteinExistence type="predicted"/>
<sequence length="128" mass="14138">MVQLVKALASSALQPPSSPPSMPRFNPLPTTTILGVIVVALSALGIIGFLLLLLLRSKSRPIDEEAGPDDIPLTTIVIGNETYSYQSALSPTREYVRLHKMKAWIEYYDTIEEEAEEPIEEVDITDAR</sequence>
<dbReference type="InParanoid" id="A0A165GIX5"/>
<accession>A0A165GIX5</accession>
<organism evidence="2 3">
    <name type="scientific">Exidia glandulosa HHB12029</name>
    <dbReference type="NCBI Taxonomy" id="1314781"/>
    <lineage>
        <taxon>Eukaryota</taxon>
        <taxon>Fungi</taxon>
        <taxon>Dikarya</taxon>
        <taxon>Basidiomycota</taxon>
        <taxon>Agaricomycotina</taxon>
        <taxon>Agaricomycetes</taxon>
        <taxon>Auriculariales</taxon>
        <taxon>Exidiaceae</taxon>
        <taxon>Exidia</taxon>
    </lineage>
</organism>